<reference evidence="2 3" key="1">
    <citation type="submission" date="2019-08" db="EMBL/GenBank/DDBJ databases">
        <title>Bradymonadales sp. TMQ2.</title>
        <authorList>
            <person name="Liang Q."/>
        </authorList>
    </citation>
    <scope>NUCLEOTIDE SEQUENCE [LARGE SCALE GENOMIC DNA]</scope>
    <source>
        <strain evidence="2 3">TMQ2</strain>
    </source>
</reference>
<dbReference type="Proteomes" id="UP000321046">
    <property type="component" value="Unassembled WGS sequence"/>
</dbReference>
<evidence type="ECO:0000313" key="3">
    <source>
        <dbReference type="Proteomes" id="UP000321046"/>
    </source>
</evidence>
<name>A0A5C6X8L3_9DELT</name>
<gene>
    <name evidence="2" type="ORF">FRC96_11685</name>
</gene>
<feature type="compositionally biased region" description="Low complexity" evidence="1">
    <location>
        <begin position="163"/>
        <end position="172"/>
    </location>
</feature>
<accession>A0A5C6X8L3</accession>
<feature type="region of interest" description="Disordered" evidence="1">
    <location>
        <begin position="149"/>
        <end position="194"/>
    </location>
</feature>
<feature type="compositionally biased region" description="Polar residues" evidence="1">
    <location>
        <begin position="108"/>
        <end position="123"/>
    </location>
</feature>
<feature type="compositionally biased region" description="Basic and acidic residues" evidence="1">
    <location>
        <begin position="183"/>
        <end position="194"/>
    </location>
</feature>
<dbReference type="EMBL" id="VOSL01000052">
    <property type="protein sequence ID" value="TXD35040.1"/>
    <property type="molecule type" value="Genomic_DNA"/>
</dbReference>
<evidence type="ECO:0000256" key="1">
    <source>
        <dbReference type="SAM" id="MobiDB-lite"/>
    </source>
</evidence>
<dbReference type="OrthoDB" id="5494105at2"/>
<dbReference type="AlphaFoldDB" id="A0A5C6X8L3"/>
<sequence>MAAQYCVKVSAVDASVEVGELAARVARLSGRGAAEIEGMLKSGDVAIAASLSYSESLELQRELMRLKIPSKVVSEVGGGKGEALLQRGKHDARPAQESAVVEAVSDVPQGSSRASKAPPSSDSAEVPGSRRADVENPWAEFFPDLQAGEDAHVGSGEADDSPAGAAVGAAVATPGQGVSSPKRRAEAAVGAEREARAAELRATAADAHETLPAGPDRARLAEAMQFYEERPPYAPRGYDPRPDHVPLLAAVFSAFAPGAGQIFNGQPEKAQRYALTFFLLVPWVRAVRDAWSYGEQVRRYYAPRPEPGETRRAAVFALKWWFAVGLVASLSMYTFGLVEAQREQARQHAERELVAAMIDVAVVEVDEALEPALLAANQAHEALAEEQAAFTMSQEERAQRLYIIGYQSCVQRDYEACEATMRRVTALRAESRDAFRLQAWASVQARRNDPEAPMPEVAPVPSLEEFELSAGPGPRHADDL</sequence>
<evidence type="ECO:0000313" key="2">
    <source>
        <dbReference type="EMBL" id="TXD35040.1"/>
    </source>
</evidence>
<proteinExistence type="predicted"/>
<dbReference type="RefSeq" id="WP_146974676.1">
    <property type="nucleotide sequence ID" value="NZ_VOSL01000052.1"/>
</dbReference>
<organism evidence="2 3">
    <name type="scientific">Lujinxingia vulgaris</name>
    <dbReference type="NCBI Taxonomy" id="2600176"/>
    <lineage>
        <taxon>Bacteria</taxon>
        <taxon>Deltaproteobacteria</taxon>
        <taxon>Bradymonadales</taxon>
        <taxon>Lujinxingiaceae</taxon>
        <taxon>Lujinxingia</taxon>
    </lineage>
</organism>
<feature type="region of interest" description="Disordered" evidence="1">
    <location>
        <begin position="446"/>
        <end position="480"/>
    </location>
</feature>
<comment type="caution">
    <text evidence="2">The sequence shown here is derived from an EMBL/GenBank/DDBJ whole genome shotgun (WGS) entry which is preliminary data.</text>
</comment>
<protein>
    <submittedName>
        <fullName evidence="2">Uncharacterized protein</fullName>
    </submittedName>
</protein>
<feature type="region of interest" description="Disordered" evidence="1">
    <location>
        <begin position="86"/>
        <end position="131"/>
    </location>
</feature>